<dbReference type="EMBL" id="QWEY01000003">
    <property type="protein sequence ID" value="RGP37620.1"/>
    <property type="molecule type" value="Genomic_DNA"/>
</dbReference>
<dbReference type="AlphaFoldDB" id="A0A411Z3K5"/>
<evidence type="ECO:0000313" key="2">
    <source>
        <dbReference type="Proteomes" id="UP000284547"/>
    </source>
</evidence>
<sequence length="77" mass="8835">MLDHDDFAPFLARGVALEYLTPLDLQAQHAALMDWPDYLSEKWMLLQLKWQPGQIIAYGMTADRFLNLSRAGRDNGL</sequence>
<organism evidence="1 2">
    <name type="scientific">Pseudotabrizicola alkalilacus</name>
    <dbReference type="NCBI Taxonomy" id="2305252"/>
    <lineage>
        <taxon>Bacteria</taxon>
        <taxon>Pseudomonadati</taxon>
        <taxon>Pseudomonadota</taxon>
        <taxon>Alphaproteobacteria</taxon>
        <taxon>Rhodobacterales</taxon>
        <taxon>Paracoccaceae</taxon>
        <taxon>Pseudotabrizicola</taxon>
    </lineage>
</organism>
<protein>
    <submittedName>
        <fullName evidence="1">Uncharacterized protein</fullName>
    </submittedName>
</protein>
<dbReference type="Proteomes" id="UP000284547">
    <property type="component" value="Unassembled WGS sequence"/>
</dbReference>
<comment type="caution">
    <text evidence="1">The sequence shown here is derived from an EMBL/GenBank/DDBJ whole genome shotgun (WGS) entry which is preliminary data.</text>
</comment>
<name>A0A411Z3K5_9RHOB</name>
<gene>
    <name evidence="1" type="ORF">D1012_06765</name>
</gene>
<keyword evidence="2" id="KW-1185">Reference proteome</keyword>
<evidence type="ECO:0000313" key="1">
    <source>
        <dbReference type="EMBL" id="RGP37620.1"/>
    </source>
</evidence>
<proteinExistence type="predicted"/>
<accession>A0A411Z3K5</accession>
<reference evidence="1 2" key="1">
    <citation type="submission" date="2018-08" db="EMBL/GenBank/DDBJ databases">
        <title>Flavobacterium tibetense sp. nov., isolated from a wetland YonghuCo on Tibetan Plateau.</title>
        <authorList>
            <person name="Phurbu D."/>
            <person name="Lu H."/>
            <person name="Xing P."/>
        </authorList>
    </citation>
    <scope>NUCLEOTIDE SEQUENCE [LARGE SCALE GENOMIC DNA]</scope>
    <source>
        <strain evidence="1 2">DJC</strain>
    </source>
</reference>